<keyword evidence="3" id="KW-1185">Reference proteome</keyword>
<sequence length="520" mass="58118">MIANITRMNLEAQNVQSQPASLDATAAVLDSDAAGGDAGESGAPSRTYSQQSLESQRSSHASMSPSASPRPPATPVLQTPRTPSHGKVSFDAARRALVSINNSFFSSPDAAAQRALDKCVNSSPKPPLPTYIQAVIDVSHHRSDVVSPTVQGQNVWLVTQLQARLQKCEKKNTNVVSPTVQGQNVWLVTQLQARLQKCGEEHVVAKIMMLTHDLLVYGAREFANALAPVAESYFNADLLCAAINESRQARGVPRLPSYSGIRDDPDVYEDGGRFFVAYVHALLQFQLRHRTDDNPLDPDSPDVILRIRNEEDIFWTPYMRDVVLSCVALTKFIVAASSAIPCYCFIFAEILRRYVADSGRLYHVLSRAMQLMIVTSKQMSEVPISEIRKNTQCMKHYVRVTDQLNEFYDTLQALPEGSLFEKELIPDRLQQLPSFLHEKSATRFRKLQDLENMKIETLESVLSSAITNNGEMTPRSTPPSTRSSTTVRQWLRSEFSLRHRVRSTQQDVRQTTKLNKQVNC</sequence>
<protein>
    <submittedName>
        <fullName evidence="2">Uncharacterized protein</fullName>
    </submittedName>
</protein>
<evidence type="ECO:0000313" key="3">
    <source>
        <dbReference type="Proteomes" id="UP000051952"/>
    </source>
</evidence>
<evidence type="ECO:0000256" key="1">
    <source>
        <dbReference type="SAM" id="MobiDB-lite"/>
    </source>
</evidence>
<reference evidence="3" key="1">
    <citation type="submission" date="2015-09" db="EMBL/GenBank/DDBJ databases">
        <authorList>
            <consortium name="Pathogen Informatics"/>
        </authorList>
    </citation>
    <scope>NUCLEOTIDE SEQUENCE [LARGE SCALE GENOMIC DNA]</scope>
    <source>
        <strain evidence="3">Lake Konstanz</strain>
    </source>
</reference>
<evidence type="ECO:0000313" key="2">
    <source>
        <dbReference type="EMBL" id="CUG92025.1"/>
    </source>
</evidence>
<gene>
    <name evidence="2" type="ORF">BSAL_35180</name>
</gene>
<name>A0A0S4JP33_BODSA</name>
<dbReference type="VEuPathDB" id="TriTrypDB:BSAL_35180"/>
<accession>A0A0S4JP33</accession>
<feature type="compositionally biased region" description="Low complexity" evidence="1">
    <location>
        <begin position="26"/>
        <end position="45"/>
    </location>
</feature>
<dbReference type="EMBL" id="CYKH01001993">
    <property type="protein sequence ID" value="CUG92025.1"/>
    <property type="molecule type" value="Genomic_DNA"/>
</dbReference>
<feature type="region of interest" description="Disordered" evidence="1">
    <location>
        <begin position="12"/>
        <end position="87"/>
    </location>
</feature>
<dbReference type="Proteomes" id="UP000051952">
    <property type="component" value="Unassembled WGS sequence"/>
</dbReference>
<organism evidence="2 3">
    <name type="scientific">Bodo saltans</name>
    <name type="common">Flagellated protozoan</name>
    <dbReference type="NCBI Taxonomy" id="75058"/>
    <lineage>
        <taxon>Eukaryota</taxon>
        <taxon>Discoba</taxon>
        <taxon>Euglenozoa</taxon>
        <taxon>Kinetoplastea</taxon>
        <taxon>Metakinetoplastina</taxon>
        <taxon>Eubodonida</taxon>
        <taxon>Bodonidae</taxon>
        <taxon>Bodo</taxon>
    </lineage>
</organism>
<feature type="compositionally biased region" description="Low complexity" evidence="1">
    <location>
        <begin position="55"/>
        <end position="67"/>
    </location>
</feature>
<dbReference type="AlphaFoldDB" id="A0A0S4JP33"/>
<proteinExistence type="predicted"/>